<keyword evidence="1" id="KW-1133">Transmembrane helix</keyword>
<accession>A0A8H4AZS1</accession>
<name>A0A8H4AZS1_GIGMA</name>
<dbReference type="EMBL" id="WTPW01000098">
    <property type="protein sequence ID" value="KAF0548147.1"/>
    <property type="molecule type" value="Genomic_DNA"/>
</dbReference>
<protein>
    <submittedName>
        <fullName evidence="2">Uncharacterized protein</fullName>
    </submittedName>
</protein>
<sequence length="91" mass="10588">MKILYLSYWEPDPNEPQRVIFPDHLIHINRIRLDYFIQIISFVSVILSVSIISFALMSQTKDLNIKNYMVPIGATRLASYGSTRSKRKISD</sequence>
<keyword evidence="3" id="KW-1185">Reference proteome</keyword>
<proteinExistence type="predicted"/>
<keyword evidence="1" id="KW-0472">Membrane</keyword>
<comment type="caution">
    <text evidence="2">The sequence shown here is derived from an EMBL/GenBank/DDBJ whole genome shotgun (WGS) entry which is preliminary data.</text>
</comment>
<gene>
    <name evidence="2" type="ORF">F8M41_026237</name>
</gene>
<evidence type="ECO:0000313" key="2">
    <source>
        <dbReference type="EMBL" id="KAF0548147.1"/>
    </source>
</evidence>
<organism evidence="2 3">
    <name type="scientific">Gigaspora margarita</name>
    <dbReference type="NCBI Taxonomy" id="4874"/>
    <lineage>
        <taxon>Eukaryota</taxon>
        <taxon>Fungi</taxon>
        <taxon>Fungi incertae sedis</taxon>
        <taxon>Mucoromycota</taxon>
        <taxon>Glomeromycotina</taxon>
        <taxon>Glomeromycetes</taxon>
        <taxon>Diversisporales</taxon>
        <taxon>Gigasporaceae</taxon>
        <taxon>Gigaspora</taxon>
    </lineage>
</organism>
<reference evidence="2 3" key="1">
    <citation type="journal article" date="2019" name="Environ. Microbiol.">
        <title>At the nexus of three kingdoms: the genome of the mycorrhizal fungus Gigaspora margarita provides insights into plant, endobacterial and fungal interactions.</title>
        <authorList>
            <person name="Venice F."/>
            <person name="Ghignone S."/>
            <person name="Salvioli di Fossalunga A."/>
            <person name="Amselem J."/>
            <person name="Novero M."/>
            <person name="Xianan X."/>
            <person name="Sedzielewska Toro K."/>
            <person name="Morin E."/>
            <person name="Lipzen A."/>
            <person name="Grigoriev I.V."/>
            <person name="Henrissat B."/>
            <person name="Martin F.M."/>
            <person name="Bonfante P."/>
        </authorList>
    </citation>
    <scope>NUCLEOTIDE SEQUENCE [LARGE SCALE GENOMIC DNA]</scope>
    <source>
        <strain evidence="2 3">BEG34</strain>
    </source>
</reference>
<keyword evidence="1" id="KW-0812">Transmembrane</keyword>
<evidence type="ECO:0000256" key="1">
    <source>
        <dbReference type="SAM" id="Phobius"/>
    </source>
</evidence>
<dbReference type="AlphaFoldDB" id="A0A8H4AZS1"/>
<evidence type="ECO:0000313" key="3">
    <source>
        <dbReference type="Proteomes" id="UP000439903"/>
    </source>
</evidence>
<feature type="transmembrane region" description="Helical" evidence="1">
    <location>
        <begin position="35"/>
        <end position="57"/>
    </location>
</feature>
<dbReference type="Proteomes" id="UP000439903">
    <property type="component" value="Unassembled WGS sequence"/>
</dbReference>